<reference evidence="2" key="1">
    <citation type="submission" date="2016-10" db="EMBL/GenBank/DDBJ databases">
        <title>Sequence of Gallionella enrichment culture.</title>
        <authorList>
            <person name="Poehlein A."/>
            <person name="Muehling M."/>
            <person name="Daniel R."/>
        </authorList>
    </citation>
    <scope>NUCLEOTIDE SEQUENCE</scope>
</reference>
<evidence type="ECO:0000259" key="1">
    <source>
        <dbReference type="SMART" id="SM00849"/>
    </source>
</evidence>
<dbReference type="Gene3D" id="3.60.15.10">
    <property type="entry name" value="Ribonuclease Z/Hydroxyacylglutathione hydrolase-like"/>
    <property type="match status" value="1"/>
</dbReference>
<evidence type="ECO:0000313" key="2">
    <source>
        <dbReference type="EMBL" id="OIQ80080.1"/>
    </source>
</evidence>
<dbReference type="SMART" id="SM00849">
    <property type="entry name" value="Lactamase_B"/>
    <property type="match status" value="1"/>
</dbReference>
<dbReference type="SUPFAM" id="SSF56281">
    <property type="entry name" value="Metallo-hydrolase/oxidoreductase"/>
    <property type="match status" value="1"/>
</dbReference>
<dbReference type="InterPro" id="IPR001279">
    <property type="entry name" value="Metallo-B-lactamas"/>
</dbReference>
<gene>
    <name evidence="2" type="primary">yycJ_8</name>
    <name evidence="2" type="ORF">GALL_381720</name>
</gene>
<dbReference type="GO" id="GO:0016787">
    <property type="term" value="F:hydrolase activity"/>
    <property type="evidence" value="ECO:0007669"/>
    <property type="project" value="UniProtKB-KW"/>
</dbReference>
<sequence>MRFASLGSGSRGNALVVEAEAEGAKTRVLMDCGFGPRELSLRLARLGLVPDDLDAVVVTHEHGDHSAGVMKCAQRHRLEVFLTHGTLAAMPKSRHLAPPLRLIDSHAAFAVGALEITPFPVPHDAREPVQFVFRDGRHRLGVLTDTGTATPHIVAMLDGCDALVLECNHDRDMLAGGAYPRQLKQRIAGRFGHLDNQAAAALLAALDRSRLQHLVAAHLSEQNNTPQLARAALAGAIGCEAEWIGIASQDEGFSWRELT</sequence>
<keyword evidence="2" id="KW-0378">Hydrolase</keyword>
<dbReference type="EMBL" id="MLJW01001112">
    <property type="protein sequence ID" value="OIQ80080.1"/>
    <property type="molecule type" value="Genomic_DNA"/>
</dbReference>
<protein>
    <submittedName>
        <fullName evidence="2">Putative metallo-hydrolase YycJ</fullName>
        <ecNumber evidence="2">3.-.-.-</ecNumber>
    </submittedName>
</protein>
<accession>A0A1J5Q9L2</accession>
<name>A0A1J5Q9L2_9ZZZZ</name>
<dbReference type="InterPro" id="IPR052533">
    <property type="entry name" value="WalJ/YycJ-like"/>
</dbReference>
<dbReference type="InterPro" id="IPR036866">
    <property type="entry name" value="RibonucZ/Hydroxyglut_hydro"/>
</dbReference>
<dbReference type="PANTHER" id="PTHR47619">
    <property type="entry name" value="METALLO-HYDROLASE YYCJ-RELATED"/>
    <property type="match status" value="1"/>
</dbReference>
<dbReference type="PANTHER" id="PTHR47619:SF1">
    <property type="entry name" value="EXODEOXYRIBONUCLEASE WALJ"/>
    <property type="match status" value="1"/>
</dbReference>
<dbReference type="EC" id="3.-.-.-" evidence="2"/>
<feature type="domain" description="Metallo-beta-lactamase" evidence="1">
    <location>
        <begin position="11"/>
        <end position="193"/>
    </location>
</feature>
<dbReference type="Pfam" id="PF12706">
    <property type="entry name" value="Lactamase_B_2"/>
    <property type="match status" value="1"/>
</dbReference>
<organism evidence="2">
    <name type="scientific">mine drainage metagenome</name>
    <dbReference type="NCBI Taxonomy" id="410659"/>
    <lineage>
        <taxon>unclassified sequences</taxon>
        <taxon>metagenomes</taxon>
        <taxon>ecological metagenomes</taxon>
    </lineage>
</organism>
<proteinExistence type="predicted"/>
<comment type="caution">
    <text evidence="2">The sequence shown here is derived from an EMBL/GenBank/DDBJ whole genome shotgun (WGS) entry which is preliminary data.</text>
</comment>
<dbReference type="AlphaFoldDB" id="A0A1J5Q9L2"/>